<organism evidence="3 4">
    <name type="scientific">Mycolicibacter nonchromogenicus</name>
    <name type="common">Mycobacterium nonchromogenicum</name>
    <dbReference type="NCBI Taxonomy" id="1782"/>
    <lineage>
        <taxon>Bacteria</taxon>
        <taxon>Bacillati</taxon>
        <taxon>Actinomycetota</taxon>
        <taxon>Actinomycetes</taxon>
        <taxon>Mycobacteriales</taxon>
        <taxon>Mycobacteriaceae</taxon>
        <taxon>Mycolicibacter</taxon>
    </lineage>
</organism>
<dbReference type="Pfam" id="PF02470">
    <property type="entry name" value="MlaD"/>
    <property type="match status" value="1"/>
</dbReference>
<dbReference type="NCBIfam" id="TIGR00996">
    <property type="entry name" value="Mtu_fam_mce"/>
    <property type="match status" value="1"/>
</dbReference>
<dbReference type="InterPro" id="IPR005693">
    <property type="entry name" value="Mce"/>
</dbReference>
<feature type="domain" description="Mammalian cell entry C-terminal" evidence="2">
    <location>
        <begin position="138"/>
        <end position="303"/>
    </location>
</feature>
<dbReference type="PANTHER" id="PTHR33371:SF15">
    <property type="entry name" value="LIPOPROTEIN LPRN"/>
    <property type="match status" value="1"/>
</dbReference>
<evidence type="ECO:0000259" key="2">
    <source>
        <dbReference type="Pfam" id="PF11887"/>
    </source>
</evidence>
<dbReference type="Pfam" id="PF11887">
    <property type="entry name" value="Mce4_CUP1"/>
    <property type="match status" value="1"/>
</dbReference>
<evidence type="ECO:0000313" key="4">
    <source>
        <dbReference type="Proteomes" id="UP000193108"/>
    </source>
</evidence>
<comment type="caution">
    <text evidence="3">The sequence shown here is derived from an EMBL/GenBank/DDBJ whole genome shotgun (WGS) entry which is preliminary data.</text>
</comment>
<accession>A0A1X1ZE07</accession>
<protein>
    <submittedName>
        <fullName evidence="3">Mammalian cell entry protein</fullName>
    </submittedName>
</protein>
<dbReference type="RefSeq" id="WP_085138413.1">
    <property type="nucleotide sequence ID" value="NZ_LQPI01000039.1"/>
</dbReference>
<gene>
    <name evidence="3" type="ORF">AWC18_08685</name>
</gene>
<dbReference type="Proteomes" id="UP000193108">
    <property type="component" value="Unassembled WGS sequence"/>
</dbReference>
<feature type="domain" description="Mce/MlaD" evidence="1">
    <location>
        <begin position="50"/>
        <end position="128"/>
    </location>
</feature>
<keyword evidence="4" id="KW-1185">Reference proteome</keyword>
<dbReference type="EMBL" id="LQPI01000039">
    <property type="protein sequence ID" value="ORW21490.1"/>
    <property type="molecule type" value="Genomic_DNA"/>
</dbReference>
<evidence type="ECO:0000259" key="1">
    <source>
        <dbReference type="Pfam" id="PF02470"/>
    </source>
</evidence>
<dbReference type="AlphaFoldDB" id="A0A1X1ZE07"/>
<reference evidence="3 4" key="1">
    <citation type="submission" date="2016-01" db="EMBL/GenBank/DDBJ databases">
        <title>The new phylogeny of the genus Mycobacterium.</title>
        <authorList>
            <person name="Tarcisio F."/>
            <person name="Conor M."/>
            <person name="Antonella G."/>
            <person name="Elisabetta G."/>
            <person name="Giulia F.S."/>
            <person name="Sara T."/>
            <person name="Anna F."/>
            <person name="Clotilde B."/>
            <person name="Roberto B."/>
            <person name="Veronica D.S."/>
            <person name="Fabio R."/>
            <person name="Monica P."/>
            <person name="Olivier J."/>
            <person name="Enrico T."/>
            <person name="Nicola S."/>
        </authorList>
    </citation>
    <scope>NUCLEOTIDE SEQUENCE [LARGE SCALE GENOMIC DNA]</scope>
    <source>
        <strain evidence="3 4">DSM 44164</strain>
    </source>
</reference>
<dbReference type="STRING" id="1782.AWC18_08685"/>
<dbReference type="GO" id="GO:0005576">
    <property type="term" value="C:extracellular region"/>
    <property type="evidence" value="ECO:0007669"/>
    <property type="project" value="TreeGrafter"/>
</dbReference>
<evidence type="ECO:0000313" key="3">
    <source>
        <dbReference type="EMBL" id="ORW21490.1"/>
    </source>
</evidence>
<dbReference type="InterPro" id="IPR003399">
    <property type="entry name" value="Mce/MlaD"/>
</dbReference>
<dbReference type="InterPro" id="IPR024516">
    <property type="entry name" value="Mce_C"/>
</dbReference>
<proteinExistence type="predicted"/>
<dbReference type="InterPro" id="IPR052336">
    <property type="entry name" value="MlaD_Phospholipid_Transporter"/>
</dbReference>
<sequence length="395" mass="41682">MSVQSVAGALRRYGRRGAVLGAGTLLLSGCQFGGLNSLNMPGTAGHGPGSYSVTVQLPDVTTLPQNSPVMVDDVTVGSVSGIQAVQQPDGSFYAAVKLSLDGHVHLPANAIAKVAQTSLLGSQHIELAEPTDQPPVGRLAAGDEIPLSRTGRYPSTEEVLSSLGVVVNQGNLGAVQDITEEAYAAVAGRVGTLAELVPRLAELTASLDQQAREIIAAADGLNRVGATLARSAPSLARALETMPAALQVLNDNRSNIVDAFGALQRLAVVGSRIMSETKEDFAADVKDLYPIVKAFADNANELVTAFPFIPTFPFPSMYLRNAVRGDFLNVYTTFDMTLRRFGESVFTTAGFDPNMPHMHEILNPPDFLIGEMANLSGQAADPFKIPPGTAVHYEE</sequence>
<dbReference type="PANTHER" id="PTHR33371">
    <property type="entry name" value="INTERMEMBRANE PHOSPHOLIPID TRANSPORT SYSTEM BINDING PROTEIN MLAD-RELATED"/>
    <property type="match status" value="1"/>
</dbReference>
<name>A0A1X1ZE07_MYCNO</name>